<keyword evidence="2" id="KW-1185">Reference proteome</keyword>
<gene>
    <name evidence="1" type="ORF">IRJ18_15650</name>
</gene>
<evidence type="ECO:0000313" key="1">
    <source>
        <dbReference type="EMBL" id="MBE9667807.1"/>
    </source>
</evidence>
<organism evidence="1 2">
    <name type="scientific">Mucilaginibacter boryungensis</name>
    <dbReference type="NCBI Taxonomy" id="768480"/>
    <lineage>
        <taxon>Bacteria</taxon>
        <taxon>Pseudomonadati</taxon>
        <taxon>Bacteroidota</taxon>
        <taxon>Sphingobacteriia</taxon>
        <taxon>Sphingobacteriales</taxon>
        <taxon>Sphingobacteriaceae</taxon>
        <taxon>Mucilaginibacter</taxon>
    </lineage>
</organism>
<comment type="caution">
    <text evidence="1">The sequence shown here is derived from an EMBL/GenBank/DDBJ whole genome shotgun (WGS) entry which is preliminary data.</text>
</comment>
<proteinExistence type="predicted"/>
<evidence type="ECO:0000313" key="2">
    <source>
        <dbReference type="Proteomes" id="UP000632774"/>
    </source>
</evidence>
<sequence length="53" mass="5993">MKAQKKLSVTKMMDRFDNELKNILINDLSVAKNTKANLVNTIQNGFNNRLNAA</sequence>
<name>A0ABR9XKS9_9SPHI</name>
<dbReference type="Proteomes" id="UP000632774">
    <property type="component" value="Unassembled WGS sequence"/>
</dbReference>
<accession>A0ABR9XKS9</accession>
<protein>
    <submittedName>
        <fullName evidence="1">Uncharacterized protein</fullName>
    </submittedName>
</protein>
<dbReference type="RefSeq" id="WP_194107248.1">
    <property type="nucleotide sequence ID" value="NZ_JADFFM010000002.1"/>
</dbReference>
<reference evidence="1 2" key="1">
    <citation type="submission" date="2020-10" db="EMBL/GenBank/DDBJ databases">
        <title>Mucilaginibacter mali sp. nov., isolated from rhizosphere soil of apple orchard.</title>
        <authorList>
            <person name="Lee J.-S."/>
            <person name="Kim H.S."/>
            <person name="Kim J.-S."/>
        </authorList>
    </citation>
    <scope>NUCLEOTIDE SEQUENCE [LARGE SCALE GENOMIC DNA]</scope>
    <source>
        <strain evidence="1 2">KCTC 23157</strain>
    </source>
</reference>
<dbReference type="EMBL" id="JADFFM010000002">
    <property type="protein sequence ID" value="MBE9667807.1"/>
    <property type="molecule type" value="Genomic_DNA"/>
</dbReference>